<dbReference type="Proteomes" id="UP000789901">
    <property type="component" value="Unassembled WGS sequence"/>
</dbReference>
<feature type="non-terminal residue" evidence="1">
    <location>
        <position position="57"/>
    </location>
</feature>
<comment type="caution">
    <text evidence="1">The sequence shown here is derived from an EMBL/GenBank/DDBJ whole genome shotgun (WGS) entry which is preliminary data.</text>
</comment>
<sequence length="57" mass="6637">MNPSEDLIQKCLVEGQIKFYEYTHFKDIELIGESGYGKVYRATFKDNEITVALKSFK</sequence>
<dbReference type="SUPFAM" id="SSF56112">
    <property type="entry name" value="Protein kinase-like (PK-like)"/>
    <property type="match status" value="1"/>
</dbReference>
<accession>A0ABN7V7S0</accession>
<protein>
    <submittedName>
        <fullName evidence="1">45197_t:CDS:1</fullName>
    </submittedName>
</protein>
<proteinExistence type="predicted"/>
<reference evidence="1 2" key="1">
    <citation type="submission" date="2021-06" db="EMBL/GenBank/DDBJ databases">
        <authorList>
            <person name="Kallberg Y."/>
            <person name="Tangrot J."/>
            <person name="Rosling A."/>
        </authorList>
    </citation>
    <scope>NUCLEOTIDE SEQUENCE [LARGE SCALE GENOMIC DNA]</scope>
    <source>
        <strain evidence="1 2">120-4 pot B 10/14</strain>
    </source>
</reference>
<keyword evidence="2" id="KW-1185">Reference proteome</keyword>
<name>A0ABN7V7S0_GIGMA</name>
<dbReference type="InterPro" id="IPR011009">
    <property type="entry name" value="Kinase-like_dom_sf"/>
</dbReference>
<evidence type="ECO:0000313" key="2">
    <source>
        <dbReference type="Proteomes" id="UP000789901"/>
    </source>
</evidence>
<dbReference type="Gene3D" id="1.10.510.10">
    <property type="entry name" value="Transferase(Phosphotransferase) domain 1"/>
    <property type="match status" value="1"/>
</dbReference>
<organism evidence="1 2">
    <name type="scientific">Gigaspora margarita</name>
    <dbReference type="NCBI Taxonomy" id="4874"/>
    <lineage>
        <taxon>Eukaryota</taxon>
        <taxon>Fungi</taxon>
        <taxon>Fungi incertae sedis</taxon>
        <taxon>Mucoromycota</taxon>
        <taxon>Glomeromycotina</taxon>
        <taxon>Glomeromycetes</taxon>
        <taxon>Diversisporales</taxon>
        <taxon>Gigasporaceae</taxon>
        <taxon>Gigaspora</taxon>
    </lineage>
</organism>
<evidence type="ECO:0000313" key="1">
    <source>
        <dbReference type="EMBL" id="CAG8741364.1"/>
    </source>
</evidence>
<gene>
    <name evidence="1" type="ORF">GMARGA_LOCUS15414</name>
</gene>
<dbReference type="EMBL" id="CAJVQB010010613">
    <property type="protein sequence ID" value="CAG8741364.1"/>
    <property type="molecule type" value="Genomic_DNA"/>
</dbReference>